<evidence type="ECO:0000256" key="3">
    <source>
        <dbReference type="ARBA" id="ARBA00005043"/>
    </source>
</evidence>
<dbReference type="eggNOG" id="KOG1063">
    <property type="taxonomic scope" value="Eukaryota"/>
</dbReference>
<dbReference type="InterPro" id="IPR001680">
    <property type="entry name" value="WD40_rpt"/>
</dbReference>
<keyword evidence="10" id="KW-0539">Nucleus</keyword>
<proteinExistence type="inferred from homology"/>
<dbReference type="PANTHER" id="PTHR44111:SF1">
    <property type="entry name" value="ELONGATOR COMPLEX PROTEIN 2"/>
    <property type="match status" value="1"/>
</dbReference>
<dbReference type="InterPro" id="IPR019775">
    <property type="entry name" value="WD40_repeat_CS"/>
</dbReference>
<comment type="subcellular location">
    <subcellularLocation>
        <location evidence="2">Cytoplasm</location>
    </subcellularLocation>
    <subcellularLocation>
        <location evidence="1">Nucleus</location>
    </subcellularLocation>
</comment>
<dbReference type="InterPro" id="IPR015943">
    <property type="entry name" value="WD40/YVTN_repeat-like_dom_sf"/>
</dbReference>
<evidence type="ECO:0000256" key="1">
    <source>
        <dbReference type="ARBA" id="ARBA00004123"/>
    </source>
</evidence>
<dbReference type="GO" id="GO:0002098">
    <property type="term" value="P:tRNA wobble uridine modification"/>
    <property type="evidence" value="ECO:0007669"/>
    <property type="project" value="InterPro"/>
</dbReference>
<dbReference type="GO" id="GO:0005737">
    <property type="term" value="C:cytoplasm"/>
    <property type="evidence" value="ECO:0007669"/>
    <property type="project" value="UniProtKB-SubCell"/>
</dbReference>
<keyword evidence="6" id="KW-0963">Cytoplasm</keyword>
<evidence type="ECO:0000256" key="4">
    <source>
        <dbReference type="ARBA" id="ARBA00005881"/>
    </source>
</evidence>
<feature type="repeat" description="WD" evidence="11">
    <location>
        <begin position="99"/>
        <end position="130"/>
    </location>
</feature>
<evidence type="ECO:0000313" key="13">
    <source>
        <dbReference type="EMBL" id="KTB34060.1"/>
    </source>
</evidence>
<keyword evidence="7 11" id="KW-0853">WD repeat</keyword>
<sequence length="796" mass="87023">MELSTNYITASTNRHPHVADIASDSTVLFGSASQVCLWDASDEETGITETIYGHEGVVTCIRSLSPASFVSADDRGVVHYWRKEKEGGGSQACWKSSKFQAHGKPISALCVKDDYLVTGSSDSSVKIWKLGMFRSRLRSTTVDELIFYGQGDSQVKELQKIPLSGKYPLSLAMSYLPESQSTILAMGLTDRNVHIWTRTDENFVRAVSLTGHDDWIKGLSFSPVSSGATLVLASASQDGAIRLWNIELYKMDARSDDSGSLNDELLDAFEESLGDFTDTEEGGRQVSLKRHILSVKGSQGSSLYSITFDALLIGHEAGVTSISWQPIKDTSTPALLSTSTDSSVIIWSPSAVITHSGDTSASIWINRQRFGDVGGQRLGGFVGGLWKENGKEVMAWGWSGGWRRWLCVNVDEDTWEEVGAIGGHSGHVKDLDWSPNGAYVISVSLDQTTRVHSPIIRPGSSTTWHELARPQVHGYDLIGVAFLDNLKFASCADEKVTRVFEAPQRFVDLVETLGVAQVHKDGETRPVAASVPPLGLSNKATENSAPTPVASSRRPFEGELAAITLWPETEKVFGHGYESSTIAVSTSRKYVATACRATSPEHAVVRVNETTSWRPFGAPLPGHSLTVTRIAFSPNDEYVLSVSRDRSWRIFKHQADQGYASVASEAKAHGRIIWDCAWSPEGDVFATASRDKTVKIWGQDFPEKWSLRSTIKCPEAATAVDFTAHVGDQRLLAVGLETGDILIYVSTLITSWEARGSVKAHNAHITRIKWRPQTENEPQILASCSEDGTLRVLTVQ</sequence>
<feature type="repeat" description="WD" evidence="11">
    <location>
        <begin position="666"/>
        <end position="697"/>
    </location>
</feature>
<comment type="similarity">
    <text evidence="4">Belongs to the WD repeat ELP2 family.</text>
</comment>
<evidence type="ECO:0000256" key="6">
    <source>
        <dbReference type="ARBA" id="ARBA00022490"/>
    </source>
</evidence>
<evidence type="ECO:0000313" key="14">
    <source>
        <dbReference type="Proteomes" id="UP000054988"/>
    </source>
</evidence>
<dbReference type="PROSITE" id="PS50294">
    <property type="entry name" value="WD_REPEATS_REGION"/>
    <property type="match status" value="3"/>
</dbReference>
<dbReference type="PROSITE" id="PS00678">
    <property type="entry name" value="WD_REPEATS_1"/>
    <property type="match status" value="1"/>
</dbReference>
<dbReference type="InterPro" id="IPR036322">
    <property type="entry name" value="WD40_repeat_dom_sf"/>
</dbReference>
<evidence type="ECO:0000256" key="2">
    <source>
        <dbReference type="ARBA" id="ARBA00004496"/>
    </source>
</evidence>
<dbReference type="SMART" id="SM00320">
    <property type="entry name" value="WD40"/>
    <property type="match status" value="9"/>
</dbReference>
<dbReference type="Pfam" id="PF00400">
    <property type="entry name" value="WD40"/>
    <property type="match status" value="7"/>
</dbReference>
<gene>
    <name evidence="13" type="ORF">WG66_13486</name>
</gene>
<feature type="repeat" description="WD" evidence="11">
    <location>
        <begin position="209"/>
        <end position="247"/>
    </location>
</feature>
<evidence type="ECO:0000256" key="8">
    <source>
        <dbReference type="ARBA" id="ARBA00022694"/>
    </source>
</evidence>
<dbReference type="PROSITE" id="PS50082">
    <property type="entry name" value="WD_REPEATS_2"/>
    <property type="match status" value="6"/>
</dbReference>
<keyword evidence="9" id="KW-0677">Repeat</keyword>
<comment type="pathway">
    <text evidence="3">tRNA modification; 5-methoxycarbonylmethyl-2-thiouridine-tRNA biosynthesis.</text>
</comment>
<evidence type="ECO:0000256" key="10">
    <source>
        <dbReference type="ARBA" id="ARBA00023242"/>
    </source>
</evidence>
<dbReference type="GO" id="GO:0005634">
    <property type="term" value="C:nucleus"/>
    <property type="evidence" value="ECO:0007669"/>
    <property type="project" value="UniProtKB-SubCell"/>
</dbReference>
<dbReference type="PANTHER" id="PTHR44111">
    <property type="entry name" value="ELONGATOR COMPLEX PROTEIN 2"/>
    <property type="match status" value="1"/>
</dbReference>
<comment type="caution">
    <text evidence="13">The sequence shown here is derived from an EMBL/GenBank/DDBJ whole genome shotgun (WGS) entry which is preliminary data.</text>
</comment>
<dbReference type="PRINTS" id="PR00320">
    <property type="entry name" value="GPROTEINBRPT"/>
</dbReference>
<reference evidence="13 14" key="1">
    <citation type="submission" date="2015-12" db="EMBL/GenBank/DDBJ databases">
        <title>Draft genome sequence of Moniliophthora roreri, the causal agent of frosty pod rot of cacao.</title>
        <authorList>
            <person name="Aime M.C."/>
            <person name="Diaz-Valderrama J.R."/>
            <person name="Kijpornyongpan T."/>
            <person name="Phillips-Mora W."/>
        </authorList>
    </citation>
    <scope>NUCLEOTIDE SEQUENCE [LARGE SCALE GENOMIC DNA]</scope>
    <source>
        <strain evidence="13 14">MCA 2952</strain>
    </source>
</reference>
<feature type="repeat" description="WD" evidence="11">
    <location>
        <begin position="312"/>
        <end position="348"/>
    </location>
</feature>
<accession>A0A0W0FCH4</accession>
<evidence type="ECO:0000256" key="5">
    <source>
        <dbReference type="ARBA" id="ARBA00020267"/>
    </source>
</evidence>
<evidence type="ECO:0000256" key="9">
    <source>
        <dbReference type="ARBA" id="ARBA00022737"/>
    </source>
</evidence>
<dbReference type="InterPro" id="IPR020472">
    <property type="entry name" value="WD40_PAC1"/>
</dbReference>
<dbReference type="Proteomes" id="UP000054988">
    <property type="component" value="Unassembled WGS sequence"/>
</dbReference>
<feature type="compositionally biased region" description="Polar residues" evidence="12">
    <location>
        <begin position="538"/>
        <end position="550"/>
    </location>
</feature>
<protein>
    <recommendedName>
        <fullName evidence="5">Elongator complex protein 2</fullName>
    </recommendedName>
</protein>
<dbReference type="AlphaFoldDB" id="A0A0W0FCH4"/>
<dbReference type="SUPFAM" id="SSF50978">
    <property type="entry name" value="WD40 repeat-like"/>
    <property type="match status" value="3"/>
</dbReference>
<dbReference type="InterPro" id="IPR037289">
    <property type="entry name" value="Elp2"/>
</dbReference>
<evidence type="ECO:0000256" key="7">
    <source>
        <dbReference type="ARBA" id="ARBA00022574"/>
    </source>
</evidence>
<feature type="repeat" description="WD" evidence="11">
    <location>
        <begin position="620"/>
        <end position="652"/>
    </location>
</feature>
<keyword evidence="8" id="KW-0819">tRNA processing</keyword>
<dbReference type="UniPathway" id="UPA00988"/>
<dbReference type="GO" id="GO:0033588">
    <property type="term" value="C:elongator holoenzyme complex"/>
    <property type="evidence" value="ECO:0007669"/>
    <property type="project" value="InterPro"/>
</dbReference>
<dbReference type="Gene3D" id="2.130.10.10">
    <property type="entry name" value="YVTN repeat-like/Quinoprotein amine dehydrogenase"/>
    <property type="match status" value="3"/>
</dbReference>
<evidence type="ECO:0000256" key="12">
    <source>
        <dbReference type="SAM" id="MobiDB-lite"/>
    </source>
</evidence>
<name>A0A0W0FCH4_MONRR</name>
<feature type="repeat" description="WD" evidence="11">
    <location>
        <begin position="421"/>
        <end position="451"/>
    </location>
</feature>
<organism evidence="13 14">
    <name type="scientific">Moniliophthora roreri</name>
    <name type="common">Frosty pod rot fungus</name>
    <name type="synonym">Monilia roreri</name>
    <dbReference type="NCBI Taxonomy" id="221103"/>
    <lineage>
        <taxon>Eukaryota</taxon>
        <taxon>Fungi</taxon>
        <taxon>Dikarya</taxon>
        <taxon>Basidiomycota</taxon>
        <taxon>Agaricomycotina</taxon>
        <taxon>Agaricomycetes</taxon>
        <taxon>Agaricomycetidae</taxon>
        <taxon>Agaricales</taxon>
        <taxon>Marasmiineae</taxon>
        <taxon>Marasmiaceae</taxon>
        <taxon>Moniliophthora</taxon>
    </lineage>
</organism>
<dbReference type="EMBL" id="LATX01002123">
    <property type="protein sequence ID" value="KTB34060.1"/>
    <property type="molecule type" value="Genomic_DNA"/>
</dbReference>
<evidence type="ECO:0000256" key="11">
    <source>
        <dbReference type="PROSITE-ProRule" id="PRU00221"/>
    </source>
</evidence>
<feature type="region of interest" description="Disordered" evidence="12">
    <location>
        <begin position="524"/>
        <end position="552"/>
    </location>
</feature>